<feature type="region of interest" description="Disordered" evidence="1">
    <location>
        <begin position="1165"/>
        <end position="1226"/>
    </location>
</feature>
<keyword evidence="4" id="KW-1185">Reference proteome</keyword>
<feature type="region of interest" description="Disordered" evidence="1">
    <location>
        <begin position="843"/>
        <end position="899"/>
    </location>
</feature>
<dbReference type="PROSITE" id="PS50004">
    <property type="entry name" value="C2"/>
    <property type="match status" value="1"/>
</dbReference>
<feature type="domain" description="C2" evidence="2">
    <location>
        <begin position="36"/>
        <end position="173"/>
    </location>
</feature>
<dbReference type="InterPro" id="IPR000008">
    <property type="entry name" value="C2_dom"/>
</dbReference>
<evidence type="ECO:0000259" key="2">
    <source>
        <dbReference type="PROSITE" id="PS50004"/>
    </source>
</evidence>
<evidence type="ECO:0000313" key="3">
    <source>
        <dbReference type="EMBL" id="CBJ30206.1"/>
    </source>
</evidence>
<dbReference type="SUPFAM" id="SSF49562">
    <property type="entry name" value="C2 domain (Calcium/lipid-binding domain, CaLB)"/>
    <property type="match status" value="1"/>
</dbReference>
<dbReference type="PANTHER" id="PTHR46296">
    <property type="entry name" value="BNAA05G37250D PROTEIN"/>
    <property type="match status" value="1"/>
</dbReference>
<proteinExistence type="predicted"/>
<feature type="compositionally biased region" description="Basic residues" evidence="1">
    <location>
        <begin position="1172"/>
        <end position="1181"/>
    </location>
</feature>
<feature type="compositionally biased region" description="Low complexity" evidence="1">
    <location>
        <begin position="959"/>
        <end position="972"/>
    </location>
</feature>
<reference evidence="3 4" key="1">
    <citation type="journal article" date="2010" name="Nature">
        <title>The Ectocarpus genome and the independent evolution of multicellularity in brown algae.</title>
        <authorList>
            <person name="Cock J.M."/>
            <person name="Sterck L."/>
            <person name="Rouze P."/>
            <person name="Scornet D."/>
            <person name="Allen A.E."/>
            <person name="Amoutzias G."/>
            <person name="Anthouard V."/>
            <person name="Artiguenave F."/>
            <person name="Aury J.M."/>
            <person name="Badger J.H."/>
            <person name="Beszteri B."/>
            <person name="Billiau K."/>
            <person name="Bonnet E."/>
            <person name="Bothwell J.H."/>
            <person name="Bowler C."/>
            <person name="Boyen C."/>
            <person name="Brownlee C."/>
            <person name="Carrano C.J."/>
            <person name="Charrier B."/>
            <person name="Cho G.Y."/>
            <person name="Coelho S.M."/>
            <person name="Collen J."/>
            <person name="Corre E."/>
            <person name="Da Silva C."/>
            <person name="Delage L."/>
            <person name="Delaroque N."/>
            <person name="Dittami S.M."/>
            <person name="Doulbeau S."/>
            <person name="Elias M."/>
            <person name="Farnham G."/>
            <person name="Gachon C.M."/>
            <person name="Gschloessl B."/>
            <person name="Heesch S."/>
            <person name="Jabbari K."/>
            <person name="Jubin C."/>
            <person name="Kawai H."/>
            <person name="Kimura K."/>
            <person name="Kloareg B."/>
            <person name="Kupper F.C."/>
            <person name="Lang D."/>
            <person name="Le Bail A."/>
            <person name="Leblanc C."/>
            <person name="Lerouge P."/>
            <person name="Lohr M."/>
            <person name="Lopez P.J."/>
            <person name="Martens C."/>
            <person name="Maumus F."/>
            <person name="Michel G."/>
            <person name="Miranda-Saavedra D."/>
            <person name="Morales J."/>
            <person name="Moreau H."/>
            <person name="Motomura T."/>
            <person name="Nagasato C."/>
            <person name="Napoli C.A."/>
            <person name="Nelson D.R."/>
            <person name="Nyvall-Collen P."/>
            <person name="Peters A.F."/>
            <person name="Pommier C."/>
            <person name="Potin P."/>
            <person name="Poulain J."/>
            <person name="Quesneville H."/>
            <person name="Read B."/>
            <person name="Rensing S.A."/>
            <person name="Ritter A."/>
            <person name="Rousvoal S."/>
            <person name="Samanta M."/>
            <person name="Samson G."/>
            <person name="Schroeder D.C."/>
            <person name="Segurens B."/>
            <person name="Strittmatter M."/>
            <person name="Tonon T."/>
            <person name="Tregear J.W."/>
            <person name="Valentin K."/>
            <person name="von Dassow P."/>
            <person name="Yamagishi T."/>
            <person name="Van de Peer Y."/>
            <person name="Wincker P."/>
        </authorList>
    </citation>
    <scope>NUCLEOTIDE SEQUENCE [LARGE SCALE GENOMIC DNA]</scope>
    <source>
        <strain evidence="4">Ec32 / CCAP1310/4</strain>
    </source>
</reference>
<accession>D7FNT0</accession>
<dbReference type="SMART" id="SM00239">
    <property type="entry name" value="C2"/>
    <property type="match status" value="1"/>
</dbReference>
<name>D7FNT0_ECTSI</name>
<dbReference type="Pfam" id="PF00168">
    <property type="entry name" value="C2"/>
    <property type="match status" value="1"/>
</dbReference>
<feature type="compositionally biased region" description="Basic and acidic residues" evidence="1">
    <location>
        <begin position="1006"/>
        <end position="1020"/>
    </location>
</feature>
<dbReference type="OrthoDB" id="5973539at2759"/>
<dbReference type="Proteomes" id="UP000002630">
    <property type="component" value="Linkage Group LG26"/>
</dbReference>
<dbReference type="EMBL" id="FN648292">
    <property type="protein sequence ID" value="CBJ30206.1"/>
    <property type="molecule type" value="Genomic_DNA"/>
</dbReference>
<dbReference type="InParanoid" id="D7FNT0"/>
<organism evidence="3 4">
    <name type="scientific">Ectocarpus siliculosus</name>
    <name type="common">Brown alga</name>
    <name type="synonym">Conferva siliculosa</name>
    <dbReference type="NCBI Taxonomy" id="2880"/>
    <lineage>
        <taxon>Eukaryota</taxon>
        <taxon>Sar</taxon>
        <taxon>Stramenopiles</taxon>
        <taxon>Ochrophyta</taxon>
        <taxon>PX clade</taxon>
        <taxon>Phaeophyceae</taxon>
        <taxon>Ectocarpales</taxon>
        <taxon>Ectocarpaceae</taxon>
        <taxon>Ectocarpus</taxon>
    </lineage>
</organism>
<feature type="compositionally biased region" description="Basic and acidic residues" evidence="1">
    <location>
        <begin position="936"/>
        <end position="954"/>
    </location>
</feature>
<feature type="compositionally biased region" description="Basic and acidic residues" evidence="1">
    <location>
        <begin position="1032"/>
        <end position="1046"/>
    </location>
</feature>
<feature type="compositionally biased region" description="Basic and acidic residues" evidence="1">
    <location>
        <begin position="1202"/>
        <end position="1211"/>
    </location>
</feature>
<dbReference type="InterPro" id="IPR035892">
    <property type="entry name" value="C2_domain_sf"/>
</dbReference>
<protein>
    <recommendedName>
        <fullName evidence="2">C2 domain-containing protein</fullName>
    </recommendedName>
</protein>
<dbReference type="CDD" id="cd00030">
    <property type="entry name" value="C2"/>
    <property type="match status" value="1"/>
</dbReference>
<feature type="compositionally biased region" description="Basic and acidic residues" evidence="1">
    <location>
        <begin position="885"/>
        <end position="895"/>
    </location>
</feature>
<dbReference type="InterPro" id="IPR044511">
    <property type="entry name" value="At1g03370/At5g50170-like"/>
</dbReference>
<dbReference type="EMBL" id="FN649751">
    <property type="protein sequence ID" value="CBJ30206.1"/>
    <property type="molecule type" value="Genomic_DNA"/>
</dbReference>
<evidence type="ECO:0000256" key="1">
    <source>
        <dbReference type="SAM" id="MobiDB-lite"/>
    </source>
</evidence>
<evidence type="ECO:0000313" key="4">
    <source>
        <dbReference type="Proteomes" id="UP000002630"/>
    </source>
</evidence>
<gene>
    <name evidence="3" type="ORF">Esi_0180_0008</name>
</gene>
<feature type="region of interest" description="Disordered" evidence="1">
    <location>
        <begin position="243"/>
        <end position="264"/>
    </location>
</feature>
<feature type="compositionally biased region" description="Polar residues" evidence="1">
    <location>
        <begin position="251"/>
        <end position="264"/>
    </location>
</feature>
<dbReference type="Gene3D" id="2.60.40.150">
    <property type="entry name" value="C2 domain"/>
    <property type="match status" value="1"/>
</dbReference>
<feature type="region of interest" description="Disordered" evidence="1">
    <location>
        <begin position="922"/>
        <end position="1055"/>
    </location>
</feature>
<sequence length="1377" mass="148736">MNQKLPTLRAGGVTSRADLVRGDHKSALAPSYFSHNHFSSPLAGTDDPLLKRTRVTVKVLEGKNLLVSDLQTGTSDPITFLWVSSTESGYVDLKHDRRVQSTEVRKHTVDPVWDAEFVFPLEVQSVEDVLSGRINILVRDHDDANGDLHYIDLGRVEVPLETVLTEGNIMAHTQLVQLPARWYPLQRCRGMKKSRGALKIAVGFFVGSDCVLLRDEDNDTLGQGLGSAARFEHHMKSFRGCRRSDGCGRAASTSPPRRTPANSQELTVRGGTVVVRPKSAPEATTLTCPIHLQKRPFELKPVQPRNPSAVFQMTGATQAESKDWAETPTSNIILAETAPTGEKRPRWRDTYGVAAAPDEAKATLSSVGSERAEFNQTCGGLPATFSLVPALTKPSPKLSRLAANATHENTERGKSPGLPMGWDQQEGATVRAHRWQRKLLESMQRLETRSTEGVAYGELRAMVREASSVQVGQVVTAARGVGTACSLAARRYTLRLLSWLCWDQPRAASRHHASIVSYVLDRIRDDETASLHVELALCIGAVVLSALRDGTVDQYMVQIRRLIRLVGEQRKSVRESAGVCCVASVLPPSPRVPVEVETGLRSIHDVRLAIGQAAERGGIANPMPKEAILLPGGRAVIELADAAAAASFFDRLSVTAAGLPANWNVCPFPEDFCTGVNLAQASHHARLTVNSEEILASLLEALGNGRSEATRAQLFNAMAAMARSCVTHGDSELQPETGTPKMVVATAPGVVRGISATFKKGLPAVARAVLEVLNCPIRRAYTWNEREAAFEVIASLAVLVDLRGVEGPLGEHRAKFVQGATGAKHDSVAAVREAARKSLAALEATDAEEGTRKNRPRVLPQASVGPHTRGEKGAGMSLAGMRQRLRPEKTGESKAVRKHLANPKIDGVVVEDWKAGECMTELPQVNLESNQESSEMDSRDRRQREAEVPGEKKLTAGRTSTVSSVESCPSSSRGNDKQDTPSSSASEGCGSDRRRGLTHAVNTRNPGEHDPSSGDLERKGNMTSEEDLPTLNKKDGEPGKQAEKENGAPLQQRGTPMETLVAQPIPRPIQTAPASTVQSIEVAVQGMAPPEKKDLETLSNETSRAGATTLVQRHVRDGVQVDTVRLLRHLDDKTNGIVSILDGLDRRLVGMEKLLMSKEQICTAASPMRSPASRKLKRPRVSRNAEPEKRSAPNKTGTSRNTDPKCTDKELGASATSKKLPTRRTTRLRRDVGQLVKCGEIEHAFRTVLSSGTERDVLWLMGSAGGPDLCRHRLGMETRDRLFAFVARVVSGGKYAEHALPWVFELVRSGEAKGLPLAVRMQLAGALHGLAASPTDHGVMAARLGPYLSLVSLGRPSMSDTTEGGGVFGSMGLASGA</sequence>
<dbReference type="PANTHER" id="PTHR46296:SF8">
    <property type="entry name" value="OS06G0297800 PROTEIN"/>
    <property type="match status" value="1"/>
</dbReference>